<evidence type="ECO:0000256" key="3">
    <source>
        <dbReference type="ARBA" id="ARBA00022679"/>
    </source>
</evidence>
<accession>A2G1X1</accession>
<comment type="subcellular location">
    <subcellularLocation>
        <location evidence="1">Membrane</location>
        <topology evidence="1">Single-pass membrane protein</topology>
    </subcellularLocation>
</comment>
<organism evidence="9 10">
    <name type="scientific">Trichomonas vaginalis (strain ATCC PRA-98 / G3)</name>
    <dbReference type="NCBI Taxonomy" id="412133"/>
    <lineage>
        <taxon>Eukaryota</taxon>
        <taxon>Metamonada</taxon>
        <taxon>Parabasalia</taxon>
        <taxon>Trichomonadida</taxon>
        <taxon>Trichomonadidae</taxon>
        <taxon>Trichomonas</taxon>
    </lineage>
</organism>
<keyword evidence="10" id="KW-1185">Reference proteome</keyword>
<dbReference type="AlphaFoldDB" id="A2G1X1"/>
<dbReference type="VEuPathDB" id="TrichDB:TVAG_049040"/>
<evidence type="ECO:0000256" key="1">
    <source>
        <dbReference type="ARBA" id="ARBA00004167"/>
    </source>
</evidence>
<proteinExistence type="predicted"/>
<dbReference type="RefSeq" id="XP_001301780.1">
    <property type="nucleotide sequence ID" value="XM_001301779.1"/>
</dbReference>
<name>A2G1X1_TRIV3</name>
<keyword evidence="6" id="KW-0472">Membrane</keyword>
<reference evidence="9" key="2">
    <citation type="journal article" date="2007" name="Science">
        <title>Draft genome sequence of the sexually transmitted pathogen Trichomonas vaginalis.</title>
        <authorList>
            <person name="Carlton J.M."/>
            <person name="Hirt R.P."/>
            <person name="Silva J.C."/>
            <person name="Delcher A.L."/>
            <person name="Schatz M."/>
            <person name="Zhao Q."/>
            <person name="Wortman J.R."/>
            <person name="Bidwell S.L."/>
            <person name="Alsmark U.C.M."/>
            <person name="Besteiro S."/>
            <person name="Sicheritz-Ponten T."/>
            <person name="Noel C.J."/>
            <person name="Dacks J.B."/>
            <person name="Foster P.G."/>
            <person name="Simillion C."/>
            <person name="Van de Peer Y."/>
            <person name="Miranda-Saavedra D."/>
            <person name="Barton G.J."/>
            <person name="Westrop G.D."/>
            <person name="Mueller S."/>
            <person name="Dessi D."/>
            <person name="Fiori P.L."/>
            <person name="Ren Q."/>
            <person name="Paulsen I."/>
            <person name="Zhang H."/>
            <person name="Bastida-Corcuera F.D."/>
            <person name="Simoes-Barbosa A."/>
            <person name="Brown M.T."/>
            <person name="Hayes R.D."/>
            <person name="Mukherjee M."/>
            <person name="Okumura C.Y."/>
            <person name="Schneider R."/>
            <person name="Smith A.J."/>
            <person name="Vanacova S."/>
            <person name="Villalvazo M."/>
            <person name="Haas B.J."/>
            <person name="Pertea M."/>
            <person name="Feldblyum T.V."/>
            <person name="Utterback T.R."/>
            <person name="Shu C.L."/>
            <person name="Osoegawa K."/>
            <person name="de Jong P.J."/>
            <person name="Hrdy I."/>
            <person name="Horvathova L."/>
            <person name="Zubacova Z."/>
            <person name="Dolezal P."/>
            <person name="Malik S.B."/>
            <person name="Logsdon J.M. Jr."/>
            <person name="Henze K."/>
            <person name="Gupta A."/>
            <person name="Wang C.C."/>
            <person name="Dunne R.L."/>
            <person name="Upcroft J.A."/>
            <person name="Upcroft P."/>
            <person name="White O."/>
            <person name="Salzberg S.L."/>
            <person name="Tang P."/>
            <person name="Chiu C.-H."/>
            <person name="Lee Y.-S."/>
            <person name="Embley T.M."/>
            <person name="Coombs G.H."/>
            <person name="Mottram J.C."/>
            <person name="Tachezy J."/>
            <person name="Fraser-Liggett C.M."/>
            <person name="Johnson P.J."/>
        </authorList>
    </citation>
    <scope>NUCLEOTIDE SEQUENCE [LARGE SCALE GENOMIC DNA]</scope>
    <source>
        <strain evidence="9">G3</strain>
    </source>
</reference>
<dbReference type="KEGG" id="tva:4746513"/>
<evidence type="ECO:0000256" key="7">
    <source>
        <dbReference type="ARBA" id="ARBA00023180"/>
    </source>
</evidence>
<dbReference type="EMBL" id="DS114259">
    <property type="protein sequence ID" value="EAX88850.1"/>
    <property type="molecule type" value="Genomic_DNA"/>
</dbReference>
<evidence type="ECO:0000256" key="4">
    <source>
        <dbReference type="ARBA" id="ARBA00022692"/>
    </source>
</evidence>
<dbReference type="Pfam" id="PF04577">
    <property type="entry name" value="Glyco_transf_61"/>
    <property type="match status" value="1"/>
</dbReference>
<dbReference type="PANTHER" id="PTHR20961:SF38">
    <property type="entry name" value="PROTEIN O-LINKED-MANNOSE BETA-1,4-N-ACETYLGLUCOSAMINYLTRANSFERASE 2"/>
    <property type="match status" value="1"/>
</dbReference>
<evidence type="ECO:0000313" key="10">
    <source>
        <dbReference type="Proteomes" id="UP000001542"/>
    </source>
</evidence>
<evidence type="ECO:0000256" key="5">
    <source>
        <dbReference type="ARBA" id="ARBA00022989"/>
    </source>
</evidence>
<dbReference type="GO" id="GO:0016020">
    <property type="term" value="C:membrane"/>
    <property type="evidence" value="ECO:0007669"/>
    <property type="project" value="UniProtKB-SubCell"/>
</dbReference>
<evidence type="ECO:0000256" key="6">
    <source>
        <dbReference type="ARBA" id="ARBA00023136"/>
    </source>
</evidence>
<dbReference type="VEuPathDB" id="TrichDB:TVAGG3_0478560"/>
<dbReference type="InterPro" id="IPR049625">
    <property type="entry name" value="Glyco_transf_61_cat"/>
</dbReference>
<evidence type="ECO:0000259" key="8">
    <source>
        <dbReference type="Pfam" id="PF04577"/>
    </source>
</evidence>
<evidence type="ECO:0000256" key="2">
    <source>
        <dbReference type="ARBA" id="ARBA00022676"/>
    </source>
</evidence>
<dbReference type="InterPro" id="IPR007657">
    <property type="entry name" value="Glycosyltransferase_61"/>
</dbReference>
<keyword evidence="3" id="KW-0808">Transferase</keyword>
<gene>
    <name evidence="9" type="ORF">TVAG_049040</name>
</gene>
<evidence type="ECO:0000313" key="9">
    <source>
        <dbReference type="EMBL" id="EAX88850.1"/>
    </source>
</evidence>
<dbReference type="PANTHER" id="PTHR20961">
    <property type="entry name" value="GLYCOSYLTRANSFERASE"/>
    <property type="match status" value="1"/>
</dbReference>
<sequence>MSHYPGNLTNITINGVKDGLFPEYIEKILTFNLTYPTPRDKLFYGFWKNAMNLRYEGYFEKPSIVPKYGEKNFIDFYTNFHGKIAIYKNAYACGSGEFVINEYVIRPPFDSAPPFCRWYTAGPLVYSCDKACVFGHYYLGNYGHFIGDYMTPLMLLPQDYLKDCLVIVNARSRFFAQELLNAVGISKFIFVTDYQWVFAKRLAVAIEGRPHYMHFGLPLQWLVDKLIDYYDLQDIVPNRYVISNRPKSRLGFRHIKNMPEIIKAIKLNIPDFKFELFQDHLGSVAQYAREYSDIKFLFAPAGSNIHKAIFMKPGTVIVQAACDMFDLAAFITPLSLGVATTVVMNPFNHFAHKYECDVPTAVEAIKASLFFLENKRWPDPIPNVTFIDYDLEFMRRKK</sequence>
<keyword evidence="2" id="KW-0328">Glycosyltransferase</keyword>
<protein>
    <recommendedName>
        <fullName evidence="8">Glycosyltransferase 61 catalytic domain-containing protein</fullName>
    </recommendedName>
</protein>
<dbReference type="Proteomes" id="UP000001542">
    <property type="component" value="Unassembled WGS sequence"/>
</dbReference>
<reference evidence="9" key="1">
    <citation type="submission" date="2006-10" db="EMBL/GenBank/DDBJ databases">
        <authorList>
            <person name="Amadeo P."/>
            <person name="Zhao Q."/>
            <person name="Wortman J."/>
            <person name="Fraser-Liggett C."/>
            <person name="Carlton J."/>
        </authorList>
    </citation>
    <scope>NUCLEOTIDE SEQUENCE</scope>
    <source>
        <strain evidence="9">G3</strain>
    </source>
</reference>
<keyword evidence="5" id="KW-1133">Transmembrane helix</keyword>
<feature type="domain" description="Glycosyltransferase 61 catalytic" evidence="8">
    <location>
        <begin position="142"/>
        <end position="318"/>
    </location>
</feature>
<keyword evidence="4" id="KW-0812">Transmembrane</keyword>
<keyword evidence="7" id="KW-0325">Glycoprotein</keyword>
<dbReference type="GO" id="GO:0016757">
    <property type="term" value="F:glycosyltransferase activity"/>
    <property type="evidence" value="ECO:0000318"/>
    <property type="project" value="GO_Central"/>
</dbReference>
<dbReference type="InParanoid" id="A2G1X1"/>